<protein>
    <submittedName>
        <fullName evidence="2">Uncharacterized protein</fullName>
    </submittedName>
</protein>
<dbReference type="Proteomes" id="UP001527202">
    <property type="component" value="Unassembled WGS sequence"/>
</dbReference>
<dbReference type="Proteomes" id="UP000288943">
    <property type="component" value="Chromosome"/>
</dbReference>
<evidence type="ECO:0000313" key="4">
    <source>
        <dbReference type="Proteomes" id="UP001527202"/>
    </source>
</evidence>
<dbReference type="Pfam" id="PF25209">
    <property type="entry name" value="Phage_capsid_4"/>
    <property type="match status" value="1"/>
</dbReference>
<name>A0A410WX61_9BACL</name>
<sequence length="330" mass="36568">MADMTIKQLAVAVYKKQAPTNFSLNDMEGALRDKFRELASDFNTYRRNKIEIFELIEQVIDEVAPKKIIEAIGMFAEVKTYGQGERARFKRKLGRNNVRRFITRVGLGGIYERVRLDSDYVDVATHAYGGAAYVEFEQFLDGTMDFTDLVNLIIDGIEYKILEEVQAALIATFNGLPAANKASGAAFDAAEMRRLITTIKAYGGNANIICTPEFAGTITPASGFVGDPDKADMRNQGYIGRFEGANVIVLPQSFTDSSNTTKVLNPQFAFIVPTGGTEDEKIVKVALEGQTVVKEVQNADDSMEFQAYKKIGSNILFTNYFAVYKNTALQ</sequence>
<dbReference type="AlphaFoldDB" id="A0A410WX61"/>
<dbReference type="KEGG" id="pchi:PC41400_14490"/>
<evidence type="ECO:0000313" key="3">
    <source>
        <dbReference type="Proteomes" id="UP000288943"/>
    </source>
</evidence>
<proteinExistence type="predicted"/>
<reference evidence="2 3" key="1">
    <citation type="submission" date="2018-01" db="EMBL/GenBank/DDBJ databases">
        <title>The whole genome sequencing and assembly of Paenibacillus chitinolyticus KCCM 41400 strain.</title>
        <authorList>
            <person name="Kim J.-Y."/>
            <person name="Park M.-K."/>
            <person name="Lee Y.-J."/>
            <person name="Yi H."/>
            <person name="Bahn Y.-S."/>
            <person name="Kim J.F."/>
            <person name="Lee D.-W."/>
        </authorList>
    </citation>
    <scope>NUCLEOTIDE SEQUENCE [LARGE SCALE GENOMIC DNA]</scope>
    <source>
        <strain evidence="2 3">KCCM 41400</strain>
    </source>
</reference>
<keyword evidence="4" id="KW-1185">Reference proteome</keyword>
<accession>A0A410WX61</accession>
<organism evidence="2 3">
    <name type="scientific">Paenibacillus chitinolyticus</name>
    <dbReference type="NCBI Taxonomy" id="79263"/>
    <lineage>
        <taxon>Bacteria</taxon>
        <taxon>Bacillati</taxon>
        <taxon>Bacillota</taxon>
        <taxon>Bacilli</taxon>
        <taxon>Bacillales</taxon>
        <taxon>Paenibacillaceae</taxon>
        <taxon>Paenibacillus</taxon>
    </lineage>
</organism>
<evidence type="ECO:0000313" key="1">
    <source>
        <dbReference type="EMBL" id="MCY9598549.1"/>
    </source>
</evidence>
<evidence type="ECO:0000313" key="2">
    <source>
        <dbReference type="EMBL" id="QAV18821.1"/>
    </source>
</evidence>
<gene>
    <name evidence="1" type="ORF">M5X16_22620</name>
    <name evidence="2" type="ORF">PC41400_14490</name>
</gene>
<dbReference type="EMBL" id="CP026520">
    <property type="protein sequence ID" value="QAV18821.1"/>
    <property type="molecule type" value="Genomic_DNA"/>
</dbReference>
<dbReference type="OrthoDB" id="2078600at2"/>
<dbReference type="GeneID" id="95376021"/>
<reference evidence="1 4" key="2">
    <citation type="submission" date="2022-05" db="EMBL/GenBank/DDBJ databases">
        <title>Genome Sequencing of Bee-Associated Microbes.</title>
        <authorList>
            <person name="Dunlap C."/>
        </authorList>
    </citation>
    <scope>NUCLEOTIDE SEQUENCE [LARGE SCALE GENOMIC DNA]</scope>
    <source>
        <strain evidence="1 4">NRRL B-23120</strain>
    </source>
</reference>
<dbReference type="RefSeq" id="WP_042227704.1">
    <property type="nucleotide sequence ID" value="NZ_CP026520.1"/>
</dbReference>
<dbReference type="EMBL" id="JAMDMJ010000033">
    <property type="protein sequence ID" value="MCY9598549.1"/>
    <property type="molecule type" value="Genomic_DNA"/>
</dbReference>